<evidence type="ECO:0000313" key="7">
    <source>
        <dbReference type="EMBL" id="PVE77848.1"/>
    </source>
</evidence>
<evidence type="ECO:0000256" key="1">
    <source>
        <dbReference type="ARBA" id="ARBA00001974"/>
    </source>
</evidence>
<name>A0A2T7WU28_MICTE</name>
<dbReference type="Pfam" id="PF14759">
    <property type="entry name" value="Reductase_C"/>
    <property type="match status" value="1"/>
</dbReference>
<evidence type="ECO:0000256" key="4">
    <source>
        <dbReference type="ARBA" id="ARBA00023002"/>
    </source>
</evidence>
<dbReference type="InterPro" id="IPR016156">
    <property type="entry name" value="FAD/NAD-linked_Rdtase_dimer_sf"/>
</dbReference>
<dbReference type="Gene3D" id="3.30.390.30">
    <property type="match status" value="1"/>
</dbReference>
<dbReference type="Gene3D" id="3.50.50.60">
    <property type="entry name" value="FAD/NAD(P)-binding domain"/>
    <property type="match status" value="2"/>
</dbReference>
<proteinExistence type="predicted"/>
<dbReference type="PRINTS" id="PR00368">
    <property type="entry name" value="FADPNR"/>
</dbReference>
<dbReference type="Proteomes" id="UP000244649">
    <property type="component" value="Unassembled WGS sequence"/>
</dbReference>
<reference evidence="7 8" key="1">
    <citation type="submission" date="2018-04" db="EMBL/GenBank/DDBJ databases">
        <authorList>
            <person name="Go L.Y."/>
            <person name="Mitchell J.A."/>
        </authorList>
    </citation>
    <scope>NUCLEOTIDE SEQUENCE [LARGE SCALE GENOMIC DNA]</scope>
    <source>
        <strain evidence="7 8">TPD7010</strain>
    </source>
</reference>
<evidence type="ECO:0000259" key="5">
    <source>
        <dbReference type="Pfam" id="PF07992"/>
    </source>
</evidence>
<dbReference type="SUPFAM" id="SSF55424">
    <property type="entry name" value="FAD/NAD-linked reductases, dimerisation (C-terminal) domain"/>
    <property type="match status" value="1"/>
</dbReference>
<keyword evidence="3" id="KW-0274">FAD</keyword>
<feature type="domain" description="FAD/NAD(P)-binding" evidence="5">
    <location>
        <begin position="9"/>
        <end position="304"/>
    </location>
</feature>
<evidence type="ECO:0000313" key="8">
    <source>
        <dbReference type="Proteomes" id="UP000244649"/>
    </source>
</evidence>
<dbReference type="GO" id="GO:0016651">
    <property type="term" value="F:oxidoreductase activity, acting on NAD(P)H"/>
    <property type="evidence" value="ECO:0007669"/>
    <property type="project" value="TreeGrafter"/>
</dbReference>
<comment type="caution">
    <text evidence="7">The sequence shown here is derived from an EMBL/GenBank/DDBJ whole genome shotgun (WGS) entry which is preliminary data.</text>
</comment>
<dbReference type="AlphaFoldDB" id="A0A2T7WU28"/>
<dbReference type="InterPro" id="IPR036188">
    <property type="entry name" value="FAD/NAD-bd_sf"/>
</dbReference>
<protein>
    <submittedName>
        <fullName evidence="7">Uncharacterized protein</fullName>
    </submittedName>
</protein>
<dbReference type="InterPro" id="IPR050446">
    <property type="entry name" value="FAD-oxidoreductase/Apoptosis"/>
</dbReference>
<comment type="cofactor">
    <cofactor evidence="1">
        <name>FAD</name>
        <dbReference type="ChEBI" id="CHEBI:57692"/>
    </cofactor>
</comment>
<dbReference type="SUPFAM" id="SSF51905">
    <property type="entry name" value="FAD/NAD(P)-binding domain"/>
    <property type="match status" value="1"/>
</dbReference>
<evidence type="ECO:0000259" key="6">
    <source>
        <dbReference type="Pfam" id="PF14759"/>
    </source>
</evidence>
<dbReference type="PANTHER" id="PTHR43557">
    <property type="entry name" value="APOPTOSIS-INDUCING FACTOR 1"/>
    <property type="match status" value="1"/>
</dbReference>
<feature type="domain" description="Reductase C-terminal" evidence="6">
    <location>
        <begin position="323"/>
        <end position="404"/>
    </location>
</feature>
<gene>
    <name evidence="7" type="ORF">DC432_03885</name>
</gene>
<dbReference type="EMBL" id="QDFT01000006">
    <property type="protein sequence ID" value="PVE77848.1"/>
    <property type="molecule type" value="Genomic_DNA"/>
</dbReference>
<keyword evidence="2" id="KW-0285">Flavoprotein</keyword>
<sequence length="414" mass="43542">MSFPRDAGRVVIVGAGLAGFSAAQTLRSLGHEAPVTLVDAEPAAYDRPPLSKRLFANDFSLEDLAFSSPEKLSQAGIDTRFGQAVEAIDAASVTVTLENGEVVEGDTLLLAIGGRARSLTVPGADLPGVRTLRTFDDAAAIRAHVRSGTRVAVIGAGLIGAELASALHLHGADVTLIDPAETPLQPVIGSLLASHLHAMHSLRGIRVVTGLTERIETDGEAMTVVVDDGSVIPAELVVVGVGLVPNIELAAAAGLETDGGILVDEHYRTSVPSVFAAGDVARLRDSRGVLHRREEHWEAAQLSGQHAAHAMLGVDLPVRGASWFWSDRHGIHLEASGRLHGDGEFVVRPGVHPAVFLVDEGLLVGVAAIDDNNTVRAARRIIDQRIPVVASDLADPSFALRSMLRAERAKTRNA</sequence>
<dbReference type="GO" id="GO:0005737">
    <property type="term" value="C:cytoplasm"/>
    <property type="evidence" value="ECO:0007669"/>
    <property type="project" value="TreeGrafter"/>
</dbReference>
<evidence type="ECO:0000256" key="3">
    <source>
        <dbReference type="ARBA" id="ARBA00022827"/>
    </source>
</evidence>
<dbReference type="PANTHER" id="PTHR43557:SF2">
    <property type="entry name" value="RIESKE DOMAIN-CONTAINING PROTEIN-RELATED"/>
    <property type="match status" value="1"/>
</dbReference>
<dbReference type="PRINTS" id="PR00411">
    <property type="entry name" value="PNDRDTASEI"/>
</dbReference>
<dbReference type="InterPro" id="IPR028202">
    <property type="entry name" value="Reductase_C"/>
</dbReference>
<keyword evidence="4" id="KW-0560">Oxidoreductase</keyword>
<dbReference type="RefSeq" id="WP_116536764.1">
    <property type="nucleotide sequence ID" value="NZ_QDFT01000006.1"/>
</dbReference>
<dbReference type="InterPro" id="IPR023753">
    <property type="entry name" value="FAD/NAD-binding_dom"/>
</dbReference>
<accession>A0A2T7WU28</accession>
<evidence type="ECO:0000256" key="2">
    <source>
        <dbReference type="ARBA" id="ARBA00022630"/>
    </source>
</evidence>
<organism evidence="7 8">
    <name type="scientific">Microbacterium testaceum</name>
    <name type="common">Aureobacterium testaceum</name>
    <name type="synonym">Brevibacterium testaceum</name>
    <dbReference type="NCBI Taxonomy" id="2033"/>
    <lineage>
        <taxon>Bacteria</taxon>
        <taxon>Bacillati</taxon>
        <taxon>Actinomycetota</taxon>
        <taxon>Actinomycetes</taxon>
        <taxon>Micrococcales</taxon>
        <taxon>Microbacteriaceae</taxon>
        <taxon>Microbacterium</taxon>
    </lineage>
</organism>
<dbReference type="Pfam" id="PF07992">
    <property type="entry name" value="Pyr_redox_2"/>
    <property type="match status" value="1"/>
</dbReference>